<evidence type="ECO:0000313" key="4">
    <source>
        <dbReference type="EMBL" id="KFW84837.1"/>
    </source>
</evidence>
<feature type="non-terminal residue" evidence="4">
    <location>
        <position position="1"/>
    </location>
</feature>
<evidence type="ECO:0000259" key="3">
    <source>
        <dbReference type="PROSITE" id="PS50878"/>
    </source>
</evidence>
<evidence type="ECO:0000313" key="5">
    <source>
        <dbReference type="Proteomes" id="UP000053258"/>
    </source>
</evidence>
<dbReference type="SUPFAM" id="SSF56672">
    <property type="entry name" value="DNA/RNA polymerases"/>
    <property type="match status" value="1"/>
</dbReference>
<evidence type="ECO:0000256" key="2">
    <source>
        <dbReference type="ARBA" id="ARBA00012180"/>
    </source>
</evidence>
<dbReference type="InterPro" id="IPR043502">
    <property type="entry name" value="DNA/RNA_pol_sf"/>
</dbReference>
<dbReference type="EC" id="3.1.26.4" evidence="2"/>
<comment type="similarity">
    <text evidence="1">Belongs to the beta type-B retroviral polymerase family. HERV class-II K(HML-2) pol subfamily.</text>
</comment>
<dbReference type="Proteomes" id="UP000053258">
    <property type="component" value="Unassembled WGS sequence"/>
</dbReference>
<dbReference type="PANTHER" id="PTHR33064:SF37">
    <property type="entry name" value="RIBONUCLEASE H"/>
    <property type="match status" value="1"/>
</dbReference>
<keyword evidence="5" id="KW-1185">Reference proteome</keyword>
<dbReference type="PANTHER" id="PTHR33064">
    <property type="entry name" value="POL PROTEIN"/>
    <property type="match status" value="1"/>
</dbReference>
<dbReference type="InterPro" id="IPR051320">
    <property type="entry name" value="Viral_Replic_Matur_Polypro"/>
</dbReference>
<dbReference type="InterPro" id="IPR043128">
    <property type="entry name" value="Rev_trsase/Diguanyl_cyclase"/>
</dbReference>
<feature type="domain" description="Reverse transcriptase" evidence="3">
    <location>
        <begin position="1"/>
        <end position="128"/>
    </location>
</feature>
<dbReference type="Gene3D" id="3.30.70.270">
    <property type="match status" value="2"/>
</dbReference>
<evidence type="ECO:0000256" key="1">
    <source>
        <dbReference type="ARBA" id="ARBA00010879"/>
    </source>
</evidence>
<proteinExistence type="inferred from homology"/>
<dbReference type="FunFam" id="3.30.70.270:FF:000020">
    <property type="entry name" value="Transposon Tf2-6 polyprotein-like Protein"/>
    <property type="match status" value="1"/>
</dbReference>
<dbReference type="InterPro" id="IPR000477">
    <property type="entry name" value="RT_dom"/>
</dbReference>
<name>A0A093QLF5_9PASS</name>
<gene>
    <name evidence="4" type="ORF">N305_02417</name>
</gene>
<sequence>FTVLDLKDAFFCLPLAPESQKIFAFEWEFVSKGRKTQLTWTVLPQGYKNSPTIFGNQLAKELEQWERPQGDGTLLQYVDDLLIATESEEECVKWTISLLNFLGLSGYRVSQQKAQLVQEKVVYLGYEISRGQRSLGTARKEAICQMPKPEMVRDLRAFLGMTGWCRLWIYQYGVLAKPLYDLLKEAKNILVWTPEAEGAFKRLKQELMRAPALGLPDVTKPFWLF</sequence>
<organism evidence="4 5">
    <name type="scientific">Manacus vitellinus</name>
    <name type="common">golden-collared manakin</name>
    <dbReference type="NCBI Taxonomy" id="328815"/>
    <lineage>
        <taxon>Eukaryota</taxon>
        <taxon>Metazoa</taxon>
        <taxon>Chordata</taxon>
        <taxon>Craniata</taxon>
        <taxon>Vertebrata</taxon>
        <taxon>Euteleostomi</taxon>
        <taxon>Archelosauria</taxon>
        <taxon>Archosauria</taxon>
        <taxon>Dinosauria</taxon>
        <taxon>Saurischia</taxon>
        <taxon>Theropoda</taxon>
        <taxon>Coelurosauria</taxon>
        <taxon>Aves</taxon>
        <taxon>Neognathae</taxon>
        <taxon>Neoaves</taxon>
        <taxon>Telluraves</taxon>
        <taxon>Australaves</taxon>
        <taxon>Passeriformes</taxon>
        <taxon>Pipridae</taxon>
        <taxon>Manacus</taxon>
    </lineage>
</organism>
<protein>
    <recommendedName>
        <fullName evidence="2">ribonuclease H</fullName>
        <ecNumber evidence="2">3.1.26.4</ecNumber>
    </recommendedName>
</protein>
<dbReference type="AlphaFoldDB" id="A0A093QLF5"/>
<dbReference type="PROSITE" id="PS50878">
    <property type="entry name" value="RT_POL"/>
    <property type="match status" value="1"/>
</dbReference>
<dbReference type="Pfam" id="PF00078">
    <property type="entry name" value="RVT_1"/>
    <property type="match status" value="1"/>
</dbReference>
<feature type="non-terminal residue" evidence="4">
    <location>
        <position position="225"/>
    </location>
</feature>
<reference evidence="4 5" key="1">
    <citation type="submission" date="2014-06" db="EMBL/GenBank/DDBJ databases">
        <title>Genome evolution of avian class.</title>
        <authorList>
            <person name="Zhang G."/>
            <person name="Li C."/>
        </authorList>
    </citation>
    <scope>NUCLEOTIDE SEQUENCE [LARGE SCALE GENOMIC DNA]</scope>
    <source>
        <strain evidence="4">BGI_N305</strain>
    </source>
</reference>
<dbReference type="Gene3D" id="3.10.10.10">
    <property type="entry name" value="HIV Type 1 Reverse Transcriptase, subunit A, domain 1"/>
    <property type="match status" value="1"/>
</dbReference>
<dbReference type="GO" id="GO:0004523">
    <property type="term" value="F:RNA-DNA hybrid ribonuclease activity"/>
    <property type="evidence" value="ECO:0007669"/>
    <property type="project" value="UniProtKB-EC"/>
</dbReference>
<dbReference type="EMBL" id="KL672109">
    <property type="protein sequence ID" value="KFW84837.1"/>
    <property type="molecule type" value="Genomic_DNA"/>
</dbReference>
<accession>A0A093QLF5</accession>
<dbReference type="OrthoDB" id="9950135at2759"/>